<dbReference type="RefSeq" id="WP_189479726.1">
    <property type="nucleotide sequence ID" value="NZ_BMYR01000001.1"/>
</dbReference>
<comment type="caution">
    <text evidence="1">The sequence shown here is derived from an EMBL/GenBank/DDBJ whole genome shotgun (WGS) entry which is preliminary data.</text>
</comment>
<proteinExistence type="predicted"/>
<reference evidence="2" key="1">
    <citation type="journal article" date="2019" name="Int. J. Syst. Evol. Microbiol.">
        <title>The Global Catalogue of Microorganisms (GCM) 10K type strain sequencing project: providing services to taxonomists for standard genome sequencing and annotation.</title>
        <authorList>
            <consortium name="The Broad Institute Genomics Platform"/>
            <consortium name="The Broad Institute Genome Sequencing Center for Infectious Disease"/>
            <person name="Wu L."/>
            <person name="Ma J."/>
        </authorList>
    </citation>
    <scope>NUCLEOTIDE SEQUENCE [LARGE SCALE GENOMIC DNA]</scope>
    <source>
        <strain evidence="2">KCTC 23723</strain>
    </source>
</reference>
<evidence type="ECO:0000313" key="1">
    <source>
        <dbReference type="EMBL" id="GGW50449.1"/>
    </source>
</evidence>
<dbReference type="InterPro" id="IPR051468">
    <property type="entry name" value="Fungal_SecMetab_SDRs"/>
</dbReference>
<evidence type="ECO:0000313" key="2">
    <source>
        <dbReference type="Proteomes" id="UP000634667"/>
    </source>
</evidence>
<dbReference type="InterPro" id="IPR036291">
    <property type="entry name" value="NAD(P)-bd_dom_sf"/>
</dbReference>
<organism evidence="1 2">
    <name type="scientific">Alishewanella tabrizica</name>
    <dbReference type="NCBI Taxonomy" id="671278"/>
    <lineage>
        <taxon>Bacteria</taxon>
        <taxon>Pseudomonadati</taxon>
        <taxon>Pseudomonadota</taxon>
        <taxon>Gammaproteobacteria</taxon>
        <taxon>Alteromonadales</taxon>
        <taxon>Alteromonadaceae</taxon>
        <taxon>Alishewanella</taxon>
    </lineage>
</organism>
<dbReference type="PANTHER" id="PTHR43544">
    <property type="entry name" value="SHORT-CHAIN DEHYDROGENASE/REDUCTASE"/>
    <property type="match status" value="1"/>
</dbReference>
<dbReference type="EMBL" id="BMYR01000001">
    <property type="protein sequence ID" value="GGW50449.1"/>
    <property type="molecule type" value="Genomic_DNA"/>
</dbReference>
<name>A0ABQ2WFE4_9ALTE</name>
<gene>
    <name evidence="1" type="ORF">GCM10008111_02950</name>
</gene>
<dbReference type="Gene3D" id="3.40.50.720">
    <property type="entry name" value="NAD(P)-binding Rossmann-like Domain"/>
    <property type="match status" value="1"/>
</dbReference>
<dbReference type="PANTHER" id="PTHR43544:SF12">
    <property type="entry name" value="NAD(P)-BINDING ROSSMANN-FOLD SUPERFAMILY PROTEIN"/>
    <property type="match status" value="1"/>
</dbReference>
<keyword evidence="2" id="KW-1185">Reference proteome</keyword>
<accession>A0ABQ2WFE4</accession>
<dbReference type="PRINTS" id="PR00081">
    <property type="entry name" value="GDHRDH"/>
</dbReference>
<dbReference type="SUPFAM" id="SSF51735">
    <property type="entry name" value="NAD(P)-binding Rossmann-fold domains"/>
    <property type="match status" value="1"/>
</dbReference>
<protein>
    <submittedName>
        <fullName evidence="1">SDR family oxidoreductase</fullName>
    </submittedName>
</protein>
<dbReference type="Proteomes" id="UP000634667">
    <property type="component" value="Unassembled WGS sequence"/>
</dbReference>
<dbReference type="InterPro" id="IPR002347">
    <property type="entry name" value="SDR_fam"/>
</dbReference>
<dbReference type="Pfam" id="PF00106">
    <property type="entry name" value="adh_short"/>
    <property type="match status" value="1"/>
</dbReference>
<sequence>MQHWLILGASGGIGFAMVQQLLAQGHRVSAISRQPLSTTLSTPFEITHTPQALTWYTLASADDTAAPSVLAEIFASKVDAIMLCQGWLHGEGMLPEKSIKQLSRRALAQSYEINVIHPALYLQALLPFLAKQEAIKVAVLSAKVGSISDNQLGGWYSYRMAKAALNMLVKSSSIELARYNKTAVLFSLHPGTTDSELSAPFQKNLPQGQLRSAADTASRLIAVFAAVTPEQSGALINWDGTVLPF</sequence>